<dbReference type="EMBL" id="FNDS01000017">
    <property type="protein sequence ID" value="SDI71798.1"/>
    <property type="molecule type" value="Genomic_DNA"/>
</dbReference>
<gene>
    <name evidence="2" type="ORF">SAMN05216272_11758</name>
</gene>
<keyword evidence="3" id="KW-1185">Reference proteome</keyword>
<dbReference type="PANTHER" id="PTHR36180">
    <property type="entry name" value="DNA-BINDING PROTEIN-RELATED-RELATED"/>
    <property type="match status" value="1"/>
</dbReference>
<dbReference type="OrthoDB" id="6982796at2"/>
<dbReference type="PROSITE" id="PS51750">
    <property type="entry name" value="BRO_N"/>
    <property type="match status" value="1"/>
</dbReference>
<accession>A0A1G8MUU8</accession>
<dbReference type="PANTHER" id="PTHR36180:SF2">
    <property type="entry name" value="BRO FAMILY PROTEIN"/>
    <property type="match status" value="1"/>
</dbReference>
<dbReference type="Pfam" id="PF02498">
    <property type="entry name" value="Bro-N"/>
    <property type="match status" value="1"/>
</dbReference>
<sequence length="157" mass="18316">MHDAYSATTFLRHTRPLRGILIDDQPWFVAYDLARLLGLNHPQSLARRMEPHEMRVVKLRHASGGEEPVEVISEAALYKALFRFGHPENRTLGRWLAETVMPLLRDQGRDDPRQPRRLLMNWRSQRVTVLDWQGALWVPLEQLPTFSAFAAGIERRR</sequence>
<evidence type="ECO:0000259" key="1">
    <source>
        <dbReference type="PROSITE" id="PS51750"/>
    </source>
</evidence>
<reference evidence="3" key="1">
    <citation type="submission" date="2016-10" db="EMBL/GenBank/DDBJ databases">
        <authorList>
            <person name="Varghese N."/>
            <person name="Submissions S."/>
        </authorList>
    </citation>
    <scope>NUCLEOTIDE SEQUENCE [LARGE SCALE GENOMIC DNA]</scope>
    <source>
        <strain evidence="3">CCM 7469</strain>
    </source>
</reference>
<protein>
    <submittedName>
        <fullName evidence="2">Prophage antirepressor</fullName>
    </submittedName>
</protein>
<evidence type="ECO:0000313" key="2">
    <source>
        <dbReference type="EMBL" id="SDI71798.1"/>
    </source>
</evidence>
<dbReference type="AlphaFoldDB" id="A0A1G8MUU8"/>
<dbReference type="SMART" id="SM01040">
    <property type="entry name" value="Bro-N"/>
    <property type="match status" value="1"/>
</dbReference>
<name>A0A1G8MUU8_9PSED</name>
<proteinExistence type="predicted"/>
<organism evidence="2 3">
    <name type="scientific">Pseudomonas panipatensis</name>
    <dbReference type="NCBI Taxonomy" id="428992"/>
    <lineage>
        <taxon>Bacteria</taxon>
        <taxon>Pseudomonadati</taxon>
        <taxon>Pseudomonadota</taxon>
        <taxon>Gammaproteobacteria</taxon>
        <taxon>Pseudomonadales</taxon>
        <taxon>Pseudomonadaceae</taxon>
        <taxon>Pseudomonas</taxon>
    </lineage>
</organism>
<dbReference type="Proteomes" id="UP000199636">
    <property type="component" value="Unassembled WGS sequence"/>
</dbReference>
<dbReference type="InterPro" id="IPR003497">
    <property type="entry name" value="BRO_N_domain"/>
</dbReference>
<evidence type="ECO:0000313" key="3">
    <source>
        <dbReference type="Proteomes" id="UP000199636"/>
    </source>
</evidence>
<feature type="domain" description="Bro-N" evidence="1">
    <location>
        <begin position="2"/>
        <end position="108"/>
    </location>
</feature>
<dbReference type="RefSeq" id="WP_090268178.1">
    <property type="nucleotide sequence ID" value="NZ_FNDS01000017.1"/>
</dbReference>